<evidence type="ECO:0000313" key="3">
    <source>
        <dbReference type="Proteomes" id="UP001143480"/>
    </source>
</evidence>
<organism evidence="2 3">
    <name type="scientific">Dactylosporangium matsuzakiense</name>
    <dbReference type="NCBI Taxonomy" id="53360"/>
    <lineage>
        <taxon>Bacteria</taxon>
        <taxon>Bacillati</taxon>
        <taxon>Actinomycetota</taxon>
        <taxon>Actinomycetes</taxon>
        <taxon>Micromonosporales</taxon>
        <taxon>Micromonosporaceae</taxon>
        <taxon>Dactylosporangium</taxon>
    </lineage>
</organism>
<dbReference type="EMBL" id="BSFP01000001">
    <property type="protein sequence ID" value="GLK98387.1"/>
    <property type="molecule type" value="Genomic_DNA"/>
</dbReference>
<evidence type="ECO:0000256" key="1">
    <source>
        <dbReference type="SAM" id="MobiDB-lite"/>
    </source>
</evidence>
<keyword evidence="3" id="KW-1185">Reference proteome</keyword>
<reference evidence="2" key="1">
    <citation type="journal article" date="2014" name="Int. J. Syst. Evol. Microbiol.">
        <title>Complete genome sequence of Corynebacterium casei LMG S-19264T (=DSM 44701T), isolated from a smear-ripened cheese.</title>
        <authorList>
            <consortium name="US DOE Joint Genome Institute (JGI-PGF)"/>
            <person name="Walter F."/>
            <person name="Albersmeier A."/>
            <person name="Kalinowski J."/>
            <person name="Ruckert C."/>
        </authorList>
    </citation>
    <scope>NUCLEOTIDE SEQUENCE</scope>
    <source>
        <strain evidence="2">VKM Ac-1321</strain>
    </source>
</reference>
<proteinExistence type="predicted"/>
<dbReference type="Proteomes" id="UP001143480">
    <property type="component" value="Unassembled WGS sequence"/>
</dbReference>
<feature type="region of interest" description="Disordered" evidence="1">
    <location>
        <begin position="95"/>
        <end position="115"/>
    </location>
</feature>
<protein>
    <submittedName>
        <fullName evidence="2">Uncharacterized protein</fullName>
    </submittedName>
</protein>
<evidence type="ECO:0000313" key="2">
    <source>
        <dbReference type="EMBL" id="GLK98387.1"/>
    </source>
</evidence>
<comment type="caution">
    <text evidence="2">The sequence shown here is derived from an EMBL/GenBank/DDBJ whole genome shotgun (WGS) entry which is preliminary data.</text>
</comment>
<reference evidence="2" key="2">
    <citation type="submission" date="2023-01" db="EMBL/GenBank/DDBJ databases">
        <authorList>
            <person name="Sun Q."/>
            <person name="Evtushenko L."/>
        </authorList>
    </citation>
    <scope>NUCLEOTIDE SEQUENCE</scope>
    <source>
        <strain evidence="2">VKM Ac-1321</strain>
    </source>
</reference>
<sequence length="126" mass="12588">MQAAAARIWVPASIAPRLSFAHFFGSCHRHEEKKSHVGGAAPGSATSCTVAAGQVAVGAARMVFRAVGSAAGAEGRTVVTGTGAIGAGIAIRRAGGRSSDPYARRSSDGARGAENCRKVVLGNGQA</sequence>
<accession>A0A9W6KBC4</accession>
<gene>
    <name evidence="2" type="ORF">GCM10017581_001280</name>
</gene>
<name>A0A9W6KBC4_9ACTN</name>
<dbReference type="AlphaFoldDB" id="A0A9W6KBC4"/>